<evidence type="ECO:0000256" key="1">
    <source>
        <dbReference type="ARBA" id="ARBA00001947"/>
    </source>
</evidence>
<dbReference type="RefSeq" id="WP_273926008.1">
    <property type="nucleotide sequence ID" value="NZ_JAQSIO010000002.1"/>
</dbReference>
<dbReference type="EMBL" id="JAQSIO010000002">
    <property type="protein sequence ID" value="MDD0814395.1"/>
    <property type="molecule type" value="Genomic_DNA"/>
</dbReference>
<dbReference type="NCBIfam" id="TIGR02022">
    <property type="entry name" value="hutF"/>
    <property type="match status" value="1"/>
</dbReference>
<dbReference type="Proteomes" id="UP001528672">
    <property type="component" value="Unassembled WGS sequence"/>
</dbReference>
<dbReference type="SUPFAM" id="SSF51556">
    <property type="entry name" value="Metallo-dependent hydrolases"/>
    <property type="match status" value="1"/>
</dbReference>
<reference evidence="7 8" key="1">
    <citation type="submission" date="2023-02" db="EMBL/GenBank/DDBJ databases">
        <title>Bacterial whole genome sequence for Curvibacter sp. HBC28.</title>
        <authorList>
            <person name="Le V."/>
            <person name="Ko S.-R."/>
            <person name="Ahn C.-Y."/>
            <person name="Oh H.-M."/>
        </authorList>
    </citation>
    <scope>NUCLEOTIDE SEQUENCE [LARGE SCALE GENOMIC DNA]</scope>
    <source>
        <strain evidence="7 8">HBC28</strain>
    </source>
</reference>
<organism evidence="7 8">
    <name type="scientific">Curvibacter microcysteis</name>
    <dbReference type="NCBI Taxonomy" id="3026419"/>
    <lineage>
        <taxon>Bacteria</taxon>
        <taxon>Pseudomonadati</taxon>
        <taxon>Pseudomonadota</taxon>
        <taxon>Betaproteobacteria</taxon>
        <taxon>Burkholderiales</taxon>
        <taxon>Comamonadaceae</taxon>
        <taxon>Curvibacter</taxon>
    </lineage>
</organism>
<dbReference type="PANTHER" id="PTHR11271">
    <property type="entry name" value="GUANINE DEAMINASE"/>
    <property type="match status" value="1"/>
</dbReference>
<dbReference type="Pfam" id="PF01979">
    <property type="entry name" value="Amidohydro_1"/>
    <property type="match status" value="1"/>
</dbReference>
<keyword evidence="2" id="KW-0479">Metal-binding</keyword>
<dbReference type="InterPro" id="IPR032466">
    <property type="entry name" value="Metal_Hydrolase"/>
</dbReference>
<dbReference type="InterPro" id="IPR051607">
    <property type="entry name" value="Metallo-dep_hydrolases"/>
</dbReference>
<dbReference type="InterPro" id="IPR006680">
    <property type="entry name" value="Amidohydro-rel"/>
</dbReference>
<dbReference type="EC" id="3.5.3.13" evidence="7"/>
<evidence type="ECO:0000259" key="6">
    <source>
        <dbReference type="Pfam" id="PF22429"/>
    </source>
</evidence>
<keyword evidence="3 7" id="KW-0378">Hydrolase</keyword>
<dbReference type="GO" id="GO:0050416">
    <property type="term" value="F:formimidoylglutamate deiminase activity"/>
    <property type="evidence" value="ECO:0007669"/>
    <property type="project" value="UniProtKB-EC"/>
</dbReference>
<proteinExistence type="predicted"/>
<accession>A0ABT5MGU0</accession>
<evidence type="ECO:0000313" key="7">
    <source>
        <dbReference type="EMBL" id="MDD0814395.1"/>
    </source>
</evidence>
<dbReference type="InterPro" id="IPR011059">
    <property type="entry name" value="Metal-dep_hydrolase_composite"/>
</dbReference>
<evidence type="ECO:0000256" key="4">
    <source>
        <dbReference type="ARBA" id="ARBA00022833"/>
    </source>
</evidence>
<evidence type="ECO:0000256" key="2">
    <source>
        <dbReference type="ARBA" id="ARBA00022723"/>
    </source>
</evidence>
<feature type="domain" description="Amidohydrolase-related" evidence="5">
    <location>
        <begin position="51"/>
        <end position="436"/>
    </location>
</feature>
<dbReference type="Gene3D" id="2.30.40.10">
    <property type="entry name" value="Urease, subunit C, domain 1"/>
    <property type="match status" value="1"/>
</dbReference>
<sequence length="465" mass="49753">MSPGLLFAEHALLPSGWAQDVLLAWDAQGQLTQVQTGAAPPAGVARAGGPVLPGLPNLHSHAFQRAFAGLTEYRSVQGGQNDSFWSWRTLMYRFAGCLTPEQLEAIATWLYLEMLEAGYTSVCEFHYVHHQSDGQPYADAATLSRCLLRAAQRVGLGLTLLPVLYQTGGFGGQAPHAGQRRFLNPTEALLRLLQDLGPEAAVQGARLGLAPHSLRAVPPDSLREAVAGLTALDPLSPIHIHIAEQTQEVDDCLLWTGQRPVQWLLDHAPVDRRWCLVHATHMNEDEYRRAAACGAVAGLCPSTEANLGDGLFDLPLWAQAGGAWGLGSDSHTCVNAAEELMLLEYGQRLQRRQRNVLAQADQPHVATAMTLQAVAGGAQASARPVAGLAAGQRADWVVLDPQHLALAGLSPQDMLSAHVFGSHRSSAVREVVSGGVTRVQQGRHALHESAAQAFVQARSALLAAV</sequence>
<evidence type="ECO:0000313" key="8">
    <source>
        <dbReference type="Proteomes" id="UP001528672"/>
    </source>
</evidence>
<protein>
    <submittedName>
        <fullName evidence="7">Formimidoylglutamate deiminase</fullName>
        <ecNumber evidence="7">3.5.3.13</ecNumber>
    </submittedName>
</protein>
<comment type="cofactor">
    <cofactor evidence="1">
        <name>Zn(2+)</name>
        <dbReference type="ChEBI" id="CHEBI:29105"/>
    </cofactor>
</comment>
<gene>
    <name evidence="7" type="ORF">PSQ39_07110</name>
</gene>
<dbReference type="InterPro" id="IPR055156">
    <property type="entry name" value="HutF-like_N"/>
</dbReference>
<name>A0ABT5MGU0_9BURK</name>
<dbReference type="NCBIfam" id="NF006684">
    <property type="entry name" value="PRK09229.1-5"/>
    <property type="match status" value="1"/>
</dbReference>
<evidence type="ECO:0000256" key="3">
    <source>
        <dbReference type="ARBA" id="ARBA00022801"/>
    </source>
</evidence>
<evidence type="ECO:0000259" key="5">
    <source>
        <dbReference type="Pfam" id="PF01979"/>
    </source>
</evidence>
<comment type="caution">
    <text evidence="7">The sequence shown here is derived from an EMBL/GenBank/DDBJ whole genome shotgun (WGS) entry which is preliminary data.</text>
</comment>
<keyword evidence="8" id="KW-1185">Reference proteome</keyword>
<dbReference type="InterPro" id="IPR010252">
    <property type="entry name" value="HutF"/>
</dbReference>
<keyword evidence="4" id="KW-0862">Zinc</keyword>
<dbReference type="PANTHER" id="PTHR11271:SF48">
    <property type="entry name" value="AMIDOHYDROLASE-RELATED DOMAIN-CONTAINING PROTEIN"/>
    <property type="match status" value="1"/>
</dbReference>
<dbReference type="Pfam" id="PF22429">
    <property type="entry name" value="HutF_N"/>
    <property type="match status" value="1"/>
</dbReference>
<dbReference type="Gene3D" id="3.20.20.140">
    <property type="entry name" value="Metal-dependent hydrolases"/>
    <property type="match status" value="1"/>
</dbReference>
<dbReference type="NCBIfam" id="NF006681">
    <property type="entry name" value="PRK09229.1-2"/>
    <property type="match status" value="1"/>
</dbReference>
<feature type="domain" description="Formimidoylglutamate deiminase N-terminal" evidence="6">
    <location>
        <begin position="6"/>
        <end position="43"/>
    </location>
</feature>